<name>B4JPS9_DROGR</name>
<proteinExistence type="predicted"/>
<dbReference type="PhylomeDB" id="B4JPS9"/>
<evidence type="ECO:0000313" key="2">
    <source>
        <dbReference type="EMBL" id="EDV98909.1"/>
    </source>
</evidence>
<dbReference type="OMA" id="NTEEWRQ"/>
<sequence length="688" mass="75843">MSGLEKFEDTPAWRQKLIAHLMRSPPPQTKRESMEPRHSLDIVLDFPALIKAKKAELAAQQQQEKGENIEQSSDTNIINVSAQFASLYEACADNSMTENADETFGVFERMCDKTGSDPDNTLFQYLHSDDKDQILALAKERSARADKSDDMEVDALRRLFDDLNGQDRLENESPLKSADCTRLEDVEAPSRFWDSTLMDNDSAFQPLAKTSPVKMVGLMRPSTILEANEADMTGQQSADSSSSLTNNNSSFLTAPMLKTAQSYETIASGSSCYQSAGDNSRASIEKVDEMGKTLNVDDLFYAAIAKAKPHGISPEEQKQLLSDFHETVFELVDNDEADNTIIELSSTDEEEDEDAAKDKDDLDADIKQEKISTIGVAIEEGEDKENTSMEFNDTIEEMDYRMRKGRELIAAKAAAAAVAASAVAQPATPSPKASPAATPTKPLADSNIIHLHPKQNTFVLTPKKRQPISASPSPSSSLQKGANSSSKLHGSAGKYSLLVLAKKQDKFFKEPSGIPMRRQQLAVKDNYAHIVSPIRAYTHKSGTAPLMSMFRQTSNIKDAFDKLSSKEMELESYLCQLKRGQATESKLGVGCIDATARLLPKKAYISSELTQIVDERTRRPMPHVPKIQKYLDSAVEPTVMRHDGKMKMAGESPLKRPSHIPRPNESLADLSLASGDISLYTLKDAQKF</sequence>
<dbReference type="FunCoup" id="B4JPS9">
    <property type="interactions" value="9"/>
</dbReference>
<reference evidence="2 3" key="1">
    <citation type="journal article" date="2007" name="Nature">
        <title>Evolution of genes and genomes on the Drosophila phylogeny.</title>
        <authorList>
            <consortium name="Drosophila 12 Genomes Consortium"/>
            <person name="Clark A.G."/>
            <person name="Eisen M.B."/>
            <person name="Smith D.R."/>
            <person name="Bergman C.M."/>
            <person name="Oliver B."/>
            <person name="Markow T.A."/>
            <person name="Kaufman T.C."/>
            <person name="Kellis M."/>
            <person name="Gelbart W."/>
            <person name="Iyer V.N."/>
            <person name="Pollard D.A."/>
            <person name="Sackton T.B."/>
            <person name="Larracuente A.M."/>
            <person name="Singh N.D."/>
            <person name="Abad J.P."/>
            <person name="Abt D.N."/>
            <person name="Adryan B."/>
            <person name="Aguade M."/>
            <person name="Akashi H."/>
            <person name="Anderson W.W."/>
            <person name="Aquadro C.F."/>
            <person name="Ardell D.H."/>
            <person name="Arguello R."/>
            <person name="Artieri C.G."/>
            <person name="Barbash D.A."/>
            <person name="Barker D."/>
            <person name="Barsanti P."/>
            <person name="Batterham P."/>
            <person name="Batzoglou S."/>
            <person name="Begun D."/>
            <person name="Bhutkar A."/>
            <person name="Blanco E."/>
            <person name="Bosak S.A."/>
            <person name="Bradley R.K."/>
            <person name="Brand A.D."/>
            <person name="Brent M.R."/>
            <person name="Brooks A.N."/>
            <person name="Brown R.H."/>
            <person name="Butlin R.K."/>
            <person name="Caggese C."/>
            <person name="Calvi B.R."/>
            <person name="Bernardo de Carvalho A."/>
            <person name="Caspi A."/>
            <person name="Castrezana S."/>
            <person name="Celniker S.E."/>
            <person name="Chang J.L."/>
            <person name="Chapple C."/>
            <person name="Chatterji S."/>
            <person name="Chinwalla A."/>
            <person name="Civetta A."/>
            <person name="Clifton S.W."/>
            <person name="Comeron J.M."/>
            <person name="Costello J.C."/>
            <person name="Coyne J.A."/>
            <person name="Daub J."/>
            <person name="David R.G."/>
            <person name="Delcher A.L."/>
            <person name="Delehaunty K."/>
            <person name="Do C.B."/>
            <person name="Ebling H."/>
            <person name="Edwards K."/>
            <person name="Eickbush T."/>
            <person name="Evans J.D."/>
            <person name="Filipski A."/>
            <person name="Findeiss S."/>
            <person name="Freyhult E."/>
            <person name="Fulton L."/>
            <person name="Fulton R."/>
            <person name="Garcia A.C."/>
            <person name="Gardiner A."/>
            <person name="Garfield D.A."/>
            <person name="Garvin B.E."/>
            <person name="Gibson G."/>
            <person name="Gilbert D."/>
            <person name="Gnerre S."/>
            <person name="Godfrey J."/>
            <person name="Good R."/>
            <person name="Gotea V."/>
            <person name="Gravely B."/>
            <person name="Greenberg A.J."/>
            <person name="Griffiths-Jones S."/>
            <person name="Gross S."/>
            <person name="Guigo R."/>
            <person name="Gustafson E.A."/>
            <person name="Haerty W."/>
            <person name="Hahn M.W."/>
            <person name="Halligan D.L."/>
            <person name="Halpern A.L."/>
            <person name="Halter G.M."/>
            <person name="Han M.V."/>
            <person name="Heger A."/>
            <person name="Hillier L."/>
            <person name="Hinrichs A.S."/>
            <person name="Holmes I."/>
            <person name="Hoskins R.A."/>
            <person name="Hubisz M.J."/>
            <person name="Hultmark D."/>
            <person name="Huntley M.A."/>
            <person name="Jaffe D.B."/>
            <person name="Jagadeeshan S."/>
            <person name="Jeck W.R."/>
            <person name="Johnson J."/>
            <person name="Jones C.D."/>
            <person name="Jordan W.C."/>
            <person name="Karpen G.H."/>
            <person name="Kataoka E."/>
            <person name="Keightley P.D."/>
            <person name="Kheradpour P."/>
            <person name="Kirkness E.F."/>
            <person name="Koerich L.B."/>
            <person name="Kristiansen K."/>
            <person name="Kudrna D."/>
            <person name="Kulathinal R.J."/>
            <person name="Kumar S."/>
            <person name="Kwok R."/>
            <person name="Lander E."/>
            <person name="Langley C.H."/>
            <person name="Lapoint R."/>
            <person name="Lazzaro B.P."/>
            <person name="Lee S.J."/>
            <person name="Levesque L."/>
            <person name="Li R."/>
            <person name="Lin C.F."/>
            <person name="Lin M.F."/>
            <person name="Lindblad-Toh K."/>
            <person name="Llopart A."/>
            <person name="Long M."/>
            <person name="Low L."/>
            <person name="Lozovsky E."/>
            <person name="Lu J."/>
            <person name="Luo M."/>
            <person name="Machado C.A."/>
            <person name="Makalowski W."/>
            <person name="Marzo M."/>
            <person name="Matsuda M."/>
            <person name="Matzkin L."/>
            <person name="McAllister B."/>
            <person name="McBride C.S."/>
            <person name="McKernan B."/>
            <person name="McKernan K."/>
            <person name="Mendez-Lago M."/>
            <person name="Minx P."/>
            <person name="Mollenhauer M.U."/>
            <person name="Montooth K."/>
            <person name="Mount S.M."/>
            <person name="Mu X."/>
            <person name="Myers E."/>
            <person name="Negre B."/>
            <person name="Newfeld S."/>
            <person name="Nielsen R."/>
            <person name="Noor M.A."/>
            <person name="O'Grady P."/>
            <person name="Pachter L."/>
            <person name="Papaceit M."/>
            <person name="Parisi M.J."/>
            <person name="Parisi M."/>
            <person name="Parts L."/>
            <person name="Pedersen J.S."/>
            <person name="Pesole G."/>
            <person name="Phillippy A.M."/>
            <person name="Ponting C.P."/>
            <person name="Pop M."/>
            <person name="Porcelli D."/>
            <person name="Powell J.R."/>
            <person name="Prohaska S."/>
            <person name="Pruitt K."/>
            <person name="Puig M."/>
            <person name="Quesneville H."/>
            <person name="Ram K.R."/>
            <person name="Rand D."/>
            <person name="Rasmussen M.D."/>
            <person name="Reed L.K."/>
            <person name="Reenan R."/>
            <person name="Reily A."/>
            <person name="Remington K.A."/>
            <person name="Rieger T.T."/>
            <person name="Ritchie M.G."/>
            <person name="Robin C."/>
            <person name="Rogers Y.H."/>
            <person name="Rohde C."/>
            <person name="Rozas J."/>
            <person name="Rubenfield M.J."/>
            <person name="Ruiz A."/>
            <person name="Russo S."/>
            <person name="Salzberg S.L."/>
            <person name="Sanchez-Gracia A."/>
            <person name="Saranga D.J."/>
            <person name="Sato H."/>
            <person name="Schaeffer S.W."/>
            <person name="Schatz M.C."/>
            <person name="Schlenke T."/>
            <person name="Schwartz R."/>
            <person name="Segarra C."/>
            <person name="Singh R.S."/>
            <person name="Sirot L."/>
            <person name="Sirota M."/>
            <person name="Sisneros N.B."/>
            <person name="Smith C.D."/>
            <person name="Smith T.F."/>
            <person name="Spieth J."/>
            <person name="Stage D.E."/>
            <person name="Stark A."/>
            <person name="Stephan W."/>
            <person name="Strausberg R.L."/>
            <person name="Strempel S."/>
            <person name="Sturgill D."/>
            <person name="Sutton G."/>
            <person name="Sutton G.G."/>
            <person name="Tao W."/>
            <person name="Teichmann S."/>
            <person name="Tobari Y.N."/>
            <person name="Tomimura Y."/>
            <person name="Tsolas J.M."/>
            <person name="Valente V.L."/>
            <person name="Venter E."/>
            <person name="Venter J.C."/>
            <person name="Vicario S."/>
            <person name="Vieira F.G."/>
            <person name="Vilella A.J."/>
            <person name="Villasante A."/>
            <person name="Walenz B."/>
            <person name="Wang J."/>
            <person name="Wasserman M."/>
            <person name="Watts T."/>
            <person name="Wilson D."/>
            <person name="Wilson R.K."/>
            <person name="Wing R.A."/>
            <person name="Wolfner M.F."/>
            <person name="Wong A."/>
            <person name="Wong G.K."/>
            <person name="Wu C.I."/>
            <person name="Wu G."/>
            <person name="Yamamoto D."/>
            <person name="Yang H.P."/>
            <person name="Yang S.P."/>
            <person name="Yorke J.A."/>
            <person name="Yoshida K."/>
            <person name="Zdobnov E."/>
            <person name="Zhang P."/>
            <person name="Zhang Y."/>
            <person name="Zimin A.V."/>
            <person name="Baldwin J."/>
            <person name="Abdouelleil A."/>
            <person name="Abdulkadir J."/>
            <person name="Abebe A."/>
            <person name="Abera B."/>
            <person name="Abreu J."/>
            <person name="Acer S.C."/>
            <person name="Aftuck L."/>
            <person name="Alexander A."/>
            <person name="An P."/>
            <person name="Anderson E."/>
            <person name="Anderson S."/>
            <person name="Arachi H."/>
            <person name="Azer M."/>
            <person name="Bachantsang P."/>
            <person name="Barry A."/>
            <person name="Bayul T."/>
            <person name="Berlin A."/>
            <person name="Bessette D."/>
            <person name="Bloom T."/>
            <person name="Blye J."/>
            <person name="Boguslavskiy L."/>
            <person name="Bonnet C."/>
            <person name="Boukhgalter B."/>
            <person name="Bourzgui I."/>
            <person name="Brown A."/>
            <person name="Cahill P."/>
            <person name="Channer S."/>
            <person name="Cheshatsang Y."/>
            <person name="Chuda L."/>
            <person name="Citroen M."/>
            <person name="Collymore A."/>
            <person name="Cooke P."/>
            <person name="Costello M."/>
            <person name="D'Aco K."/>
            <person name="Daza R."/>
            <person name="De Haan G."/>
            <person name="DeGray S."/>
            <person name="DeMaso C."/>
            <person name="Dhargay N."/>
            <person name="Dooley K."/>
            <person name="Dooley E."/>
            <person name="Doricent M."/>
            <person name="Dorje P."/>
            <person name="Dorjee K."/>
            <person name="Dupes A."/>
            <person name="Elong R."/>
            <person name="Falk J."/>
            <person name="Farina A."/>
            <person name="Faro S."/>
            <person name="Ferguson D."/>
            <person name="Fisher S."/>
            <person name="Foley C.D."/>
            <person name="Franke A."/>
            <person name="Friedrich D."/>
            <person name="Gadbois L."/>
            <person name="Gearin G."/>
            <person name="Gearin C.R."/>
            <person name="Giannoukos G."/>
            <person name="Goode T."/>
            <person name="Graham J."/>
            <person name="Grandbois E."/>
            <person name="Grewal S."/>
            <person name="Gyaltsen K."/>
            <person name="Hafez N."/>
            <person name="Hagos B."/>
            <person name="Hall J."/>
            <person name="Henson C."/>
            <person name="Hollinger A."/>
            <person name="Honan T."/>
            <person name="Huard M.D."/>
            <person name="Hughes L."/>
            <person name="Hurhula B."/>
            <person name="Husby M.E."/>
            <person name="Kamat A."/>
            <person name="Kanga B."/>
            <person name="Kashin S."/>
            <person name="Khazanovich D."/>
            <person name="Kisner P."/>
            <person name="Lance K."/>
            <person name="Lara M."/>
            <person name="Lee W."/>
            <person name="Lennon N."/>
            <person name="Letendre F."/>
            <person name="LeVine R."/>
            <person name="Lipovsky A."/>
            <person name="Liu X."/>
            <person name="Liu J."/>
            <person name="Liu S."/>
            <person name="Lokyitsang T."/>
            <person name="Lokyitsang Y."/>
            <person name="Lubonja R."/>
            <person name="Lui A."/>
            <person name="MacDonald P."/>
            <person name="Magnisalis V."/>
            <person name="Maru K."/>
            <person name="Matthews C."/>
            <person name="McCusker W."/>
            <person name="McDonough S."/>
            <person name="Mehta T."/>
            <person name="Meldrim J."/>
            <person name="Meneus L."/>
            <person name="Mihai O."/>
            <person name="Mihalev A."/>
            <person name="Mihova T."/>
            <person name="Mittelman R."/>
            <person name="Mlenga V."/>
            <person name="Montmayeur A."/>
            <person name="Mulrain L."/>
            <person name="Navidi A."/>
            <person name="Naylor J."/>
            <person name="Negash T."/>
            <person name="Nguyen T."/>
            <person name="Nguyen N."/>
            <person name="Nicol R."/>
            <person name="Norbu C."/>
            <person name="Norbu N."/>
            <person name="Novod N."/>
            <person name="O'Neill B."/>
            <person name="Osman S."/>
            <person name="Markiewicz E."/>
            <person name="Oyono O.L."/>
            <person name="Patti C."/>
            <person name="Phunkhang P."/>
            <person name="Pierre F."/>
            <person name="Priest M."/>
            <person name="Raghuraman S."/>
            <person name="Rege F."/>
            <person name="Reyes R."/>
            <person name="Rise C."/>
            <person name="Rogov P."/>
            <person name="Ross K."/>
            <person name="Ryan E."/>
            <person name="Settipalli S."/>
            <person name="Shea T."/>
            <person name="Sherpa N."/>
            <person name="Shi L."/>
            <person name="Shih D."/>
            <person name="Sparrow T."/>
            <person name="Spaulding J."/>
            <person name="Stalker J."/>
            <person name="Stange-Thomann N."/>
            <person name="Stavropoulos S."/>
            <person name="Stone C."/>
            <person name="Strader C."/>
            <person name="Tesfaye S."/>
            <person name="Thomson T."/>
            <person name="Thoulutsang Y."/>
            <person name="Thoulutsang D."/>
            <person name="Topham K."/>
            <person name="Topping I."/>
            <person name="Tsamla T."/>
            <person name="Vassiliev H."/>
            <person name="Vo A."/>
            <person name="Wangchuk T."/>
            <person name="Wangdi T."/>
            <person name="Weiand M."/>
            <person name="Wilkinson J."/>
            <person name="Wilson A."/>
            <person name="Yadav S."/>
            <person name="Young G."/>
            <person name="Yu Q."/>
            <person name="Zembek L."/>
            <person name="Zhong D."/>
            <person name="Zimmer A."/>
            <person name="Zwirko Z."/>
            <person name="Jaffe D.B."/>
            <person name="Alvarez P."/>
            <person name="Brockman W."/>
            <person name="Butler J."/>
            <person name="Chin C."/>
            <person name="Gnerre S."/>
            <person name="Grabherr M."/>
            <person name="Kleber M."/>
            <person name="Mauceli E."/>
            <person name="MacCallum I."/>
        </authorList>
    </citation>
    <scope>NUCLEOTIDE SEQUENCE [LARGE SCALE GENOMIC DNA]</scope>
    <source>
        <strain evidence="3">Tucson 15287-2541.00</strain>
    </source>
</reference>
<dbReference type="HOGENOM" id="CLU_411158_0_0_1"/>
<organism evidence="3">
    <name type="scientific">Drosophila grimshawi</name>
    <name type="common">Hawaiian fruit fly</name>
    <name type="synonym">Idiomyia grimshawi</name>
    <dbReference type="NCBI Taxonomy" id="7222"/>
    <lineage>
        <taxon>Eukaryota</taxon>
        <taxon>Metazoa</taxon>
        <taxon>Ecdysozoa</taxon>
        <taxon>Arthropoda</taxon>
        <taxon>Hexapoda</taxon>
        <taxon>Insecta</taxon>
        <taxon>Pterygota</taxon>
        <taxon>Neoptera</taxon>
        <taxon>Endopterygota</taxon>
        <taxon>Diptera</taxon>
        <taxon>Brachycera</taxon>
        <taxon>Muscomorpha</taxon>
        <taxon>Ephydroidea</taxon>
        <taxon>Drosophilidae</taxon>
        <taxon>Drosophila</taxon>
        <taxon>Hawaiian Drosophila</taxon>
    </lineage>
</organism>
<dbReference type="KEGG" id="dgr:6567020"/>
<dbReference type="EMBL" id="CH916372">
    <property type="protein sequence ID" value="EDV98909.1"/>
    <property type="molecule type" value="Genomic_DNA"/>
</dbReference>
<dbReference type="GO" id="GO:0008104">
    <property type="term" value="P:intracellular protein localization"/>
    <property type="evidence" value="ECO:0007669"/>
    <property type="project" value="EnsemblMetazoa"/>
</dbReference>
<accession>B4JPS9</accession>
<keyword evidence="3" id="KW-1185">Reference proteome</keyword>
<dbReference type="GO" id="GO:0000281">
    <property type="term" value="P:mitotic cytokinesis"/>
    <property type="evidence" value="ECO:0007669"/>
    <property type="project" value="EnsemblMetazoa"/>
</dbReference>
<evidence type="ECO:0000256" key="1">
    <source>
        <dbReference type="SAM" id="MobiDB-lite"/>
    </source>
</evidence>
<dbReference type="OrthoDB" id="69711at2759"/>
<gene>
    <name evidence="2" type="primary">Dgri\GH13579</name>
    <name evidence="2" type="ORF">Dgri_GH13579</name>
</gene>
<dbReference type="Proteomes" id="UP000001070">
    <property type="component" value="Unassembled WGS sequence"/>
</dbReference>
<feature type="region of interest" description="Disordered" evidence="1">
    <location>
        <begin position="423"/>
        <end position="489"/>
    </location>
</feature>
<dbReference type="GO" id="GO:0035371">
    <property type="term" value="C:microtubule plus-end"/>
    <property type="evidence" value="ECO:0007669"/>
    <property type="project" value="EnsemblMetazoa"/>
</dbReference>
<dbReference type="InParanoid" id="B4JPS9"/>
<dbReference type="AlphaFoldDB" id="B4JPS9"/>
<feature type="compositionally biased region" description="Low complexity" evidence="1">
    <location>
        <begin position="467"/>
        <end position="477"/>
    </location>
</feature>
<evidence type="ECO:0000313" key="3">
    <source>
        <dbReference type="Proteomes" id="UP000001070"/>
    </source>
</evidence>
<protein>
    <submittedName>
        <fullName evidence="2">GH13579</fullName>
    </submittedName>
</protein>
<dbReference type="eggNOG" id="ENOG502RVQC">
    <property type="taxonomic scope" value="Eukaryota"/>
</dbReference>
<dbReference type="GO" id="GO:1990023">
    <property type="term" value="C:mitotic spindle midzone"/>
    <property type="evidence" value="ECO:0007669"/>
    <property type="project" value="EnsemblMetazoa"/>
</dbReference>
<dbReference type="GO" id="GO:0030496">
    <property type="term" value="C:midbody"/>
    <property type="evidence" value="ECO:0007669"/>
    <property type="project" value="EnsemblMetazoa"/>
</dbReference>
<feature type="compositionally biased region" description="Polar residues" evidence="1">
    <location>
        <begin position="478"/>
        <end position="488"/>
    </location>
</feature>
<feature type="compositionally biased region" description="Low complexity" evidence="1">
    <location>
        <begin position="423"/>
        <end position="442"/>
    </location>
</feature>